<proteinExistence type="predicted"/>
<dbReference type="AlphaFoldDB" id="A0A2X2SU58"/>
<evidence type="ECO:0000313" key="3">
    <source>
        <dbReference type="Proteomes" id="UP000251197"/>
    </source>
</evidence>
<feature type="domain" description="GAF" evidence="1">
    <location>
        <begin position="15"/>
        <end position="73"/>
    </location>
</feature>
<dbReference type="EC" id="2.7.13.3" evidence="2"/>
<evidence type="ECO:0000259" key="1">
    <source>
        <dbReference type="Pfam" id="PF13492"/>
    </source>
</evidence>
<reference evidence="2 3" key="1">
    <citation type="submission" date="2018-06" db="EMBL/GenBank/DDBJ databases">
        <authorList>
            <consortium name="Pathogen Informatics"/>
            <person name="Doyle S."/>
        </authorList>
    </citation>
    <scope>NUCLEOTIDE SEQUENCE [LARGE SCALE GENOMIC DNA]</scope>
    <source>
        <strain evidence="2 3">NCTC12120</strain>
    </source>
</reference>
<dbReference type="Pfam" id="PF13492">
    <property type="entry name" value="GAF_3"/>
    <property type="match status" value="1"/>
</dbReference>
<sequence>MRPLPAGALIKAARRAGTDTLPGVPYRILPLSTTERTLGLLVVEPENLRQLMIPEQQRLLETFTLLVATALDRFAAHRQRRTGQAFPASGSKSATRCWPRFRTICAHR</sequence>
<dbReference type="InterPro" id="IPR029016">
    <property type="entry name" value="GAF-like_dom_sf"/>
</dbReference>
<dbReference type="Proteomes" id="UP000251197">
    <property type="component" value="Unassembled WGS sequence"/>
</dbReference>
<protein>
    <submittedName>
        <fullName evidence="2">Sensor protein KdpD</fullName>
        <ecNumber evidence="2">2.7.13.3</ecNumber>
    </submittedName>
</protein>
<dbReference type="Gene3D" id="3.30.450.40">
    <property type="match status" value="1"/>
</dbReference>
<gene>
    <name evidence="2" type="primary">kdpD_2</name>
    <name evidence="2" type="ORF">NCTC12120_00442</name>
</gene>
<dbReference type="GO" id="GO:0004673">
    <property type="term" value="F:protein histidine kinase activity"/>
    <property type="evidence" value="ECO:0007669"/>
    <property type="project" value="UniProtKB-EC"/>
</dbReference>
<accession>A0A2X2SU58</accession>
<name>A0A2X2SU58_9ENTR</name>
<keyword evidence="2" id="KW-0808">Transferase</keyword>
<organism evidence="2 3">
    <name type="scientific">Cedecea neteri</name>
    <dbReference type="NCBI Taxonomy" id="158822"/>
    <lineage>
        <taxon>Bacteria</taxon>
        <taxon>Pseudomonadati</taxon>
        <taxon>Pseudomonadota</taxon>
        <taxon>Gammaproteobacteria</taxon>
        <taxon>Enterobacterales</taxon>
        <taxon>Enterobacteriaceae</taxon>
        <taxon>Cedecea</taxon>
    </lineage>
</organism>
<evidence type="ECO:0000313" key="2">
    <source>
        <dbReference type="EMBL" id="SQA96682.1"/>
    </source>
</evidence>
<dbReference type="InterPro" id="IPR003018">
    <property type="entry name" value="GAF"/>
</dbReference>
<dbReference type="EMBL" id="UAVU01000003">
    <property type="protein sequence ID" value="SQA96682.1"/>
    <property type="molecule type" value="Genomic_DNA"/>
</dbReference>